<keyword evidence="2" id="KW-1185">Reference proteome</keyword>
<accession>A0ABW7FKR4</accession>
<evidence type="ECO:0000313" key="2">
    <source>
        <dbReference type="Proteomes" id="UP001606301"/>
    </source>
</evidence>
<reference evidence="1 2" key="1">
    <citation type="submission" date="2024-08" db="EMBL/GenBank/DDBJ databases">
        <authorList>
            <person name="Lu H."/>
        </authorList>
    </citation>
    <scope>NUCLEOTIDE SEQUENCE [LARGE SCALE GENOMIC DNA]</scope>
    <source>
        <strain evidence="1 2">LKC17W</strain>
    </source>
</reference>
<evidence type="ECO:0000313" key="1">
    <source>
        <dbReference type="EMBL" id="MFG6441933.1"/>
    </source>
</evidence>
<proteinExistence type="predicted"/>
<organism evidence="1 2">
    <name type="scientific">Pelomonas margarita</name>
    <dbReference type="NCBI Taxonomy" id="3299031"/>
    <lineage>
        <taxon>Bacteria</taxon>
        <taxon>Pseudomonadati</taxon>
        <taxon>Pseudomonadota</taxon>
        <taxon>Betaproteobacteria</taxon>
        <taxon>Burkholderiales</taxon>
        <taxon>Sphaerotilaceae</taxon>
        <taxon>Roseateles</taxon>
    </lineage>
</organism>
<name>A0ABW7FKR4_9BURK</name>
<comment type="caution">
    <text evidence="1">The sequence shown here is derived from an EMBL/GenBank/DDBJ whole genome shotgun (WGS) entry which is preliminary data.</text>
</comment>
<dbReference type="Proteomes" id="UP001606301">
    <property type="component" value="Unassembled WGS sequence"/>
</dbReference>
<protein>
    <submittedName>
        <fullName evidence="1">Uncharacterized protein</fullName>
    </submittedName>
</protein>
<gene>
    <name evidence="1" type="ORF">ACG0Z3_14705</name>
</gene>
<dbReference type="RefSeq" id="WP_394398671.1">
    <property type="nucleotide sequence ID" value="NZ_JBIGHW010000007.1"/>
</dbReference>
<sequence>MDGLLILAAGLLLGVVLAQAYASLRVHQLRKQGVYPQSGQASDADVMRLLKSGYKVEAIRCHREIHQTSLKAAKQAVESLSV</sequence>
<dbReference type="EMBL" id="JBIGHW010000007">
    <property type="protein sequence ID" value="MFG6441933.1"/>
    <property type="molecule type" value="Genomic_DNA"/>
</dbReference>